<feature type="region of interest" description="Disordered" evidence="1">
    <location>
        <begin position="95"/>
        <end position="228"/>
    </location>
</feature>
<evidence type="ECO:0000256" key="1">
    <source>
        <dbReference type="SAM" id="MobiDB-lite"/>
    </source>
</evidence>
<feature type="compositionally biased region" description="Polar residues" evidence="1">
    <location>
        <begin position="199"/>
        <end position="228"/>
    </location>
</feature>
<feature type="compositionally biased region" description="Basic and acidic residues" evidence="1">
    <location>
        <begin position="105"/>
        <end position="118"/>
    </location>
</feature>
<dbReference type="Proteomes" id="UP001154329">
    <property type="component" value="Chromosome 2"/>
</dbReference>
<reference evidence="2" key="2">
    <citation type="submission" date="2022-10" db="EMBL/GenBank/DDBJ databases">
        <authorList>
            <consortium name="ENA_rothamsted_submissions"/>
            <consortium name="culmorum"/>
            <person name="King R."/>
        </authorList>
    </citation>
    <scope>NUCLEOTIDE SEQUENCE</scope>
</reference>
<reference evidence="2" key="1">
    <citation type="submission" date="2022-02" db="EMBL/GenBank/DDBJ databases">
        <authorList>
            <person name="King R."/>
        </authorList>
    </citation>
    <scope>NUCLEOTIDE SEQUENCE</scope>
</reference>
<gene>
    <name evidence="2" type="ORF">APHIGO_LOCUS6201</name>
</gene>
<dbReference type="EMBL" id="OU899035">
    <property type="protein sequence ID" value="CAH1725022.1"/>
    <property type="molecule type" value="Genomic_DNA"/>
</dbReference>
<feature type="compositionally biased region" description="Basic residues" evidence="1">
    <location>
        <begin position="165"/>
        <end position="175"/>
    </location>
</feature>
<sequence length="228" mass="25991">MLMILKTFKLFKNILICLLYILLIITTVSYQTKNEPTSEPLNTVDENNNPNEDVQDNTRLISPKPDDPTKNTETDNNKKAYMNSVVMQEALQRIREAKNNPAQKKSNDDEINTERNDTPKTNTVEQQQPVPNKEELPIEENPLTQITVGLTSEPENEQNTDYEKSKKKKRKKIKIKNKEQLGTEDNEAGSKVNGEDNTENQQPETSMNNIEISSNPESTSMNNIEISP</sequence>
<feature type="compositionally biased region" description="Polar residues" evidence="1">
    <location>
        <begin position="34"/>
        <end position="60"/>
    </location>
</feature>
<accession>A0A9P0NJI6</accession>
<proteinExistence type="predicted"/>
<keyword evidence="3" id="KW-1185">Reference proteome</keyword>
<evidence type="ECO:0000313" key="3">
    <source>
        <dbReference type="Proteomes" id="UP001154329"/>
    </source>
</evidence>
<protein>
    <submittedName>
        <fullName evidence="2">Uncharacterized protein</fullName>
    </submittedName>
</protein>
<dbReference type="AlphaFoldDB" id="A0A9P0NJI6"/>
<feature type="region of interest" description="Disordered" evidence="1">
    <location>
        <begin position="34"/>
        <end position="82"/>
    </location>
</feature>
<name>A0A9P0NJI6_APHGO</name>
<feature type="compositionally biased region" description="Basic and acidic residues" evidence="1">
    <location>
        <begin position="64"/>
        <end position="78"/>
    </location>
</feature>
<evidence type="ECO:0000313" key="2">
    <source>
        <dbReference type="EMBL" id="CAH1725022.1"/>
    </source>
</evidence>
<organism evidence="2 3">
    <name type="scientific">Aphis gossypii</name>
    <name type="common">Cotton aphid</name>
    <dbReference type="NCBI Taxonomy" id="80765"/>
    <lineage>
        <taxon>Eukaryota</taxon>
        <taxon>Metazoa</taxon>
        <taxon>Ecdysozoa</taxon>
        <taxon>Arthropoda</taxon>
        <taxon>Hexapoda</taxon>
        <taxon>Insecta</taxon>
        <taxon>Pterygota</taxon>
        <taxon>Neoptera</taxon>
        <taxon>Paraneoptera</taxon>
        <taxon>Hemiptera</taxon>
        <taxon>Sternorrhyncha</taxon>
        <taxon>Aphidomorpha</taxon>
        <taxon>Aphidoidea</taxon>
        <taxon>Aphididae</taxon>
        <taxon>Aphidini</taxon>
        <taxon>Aphis</taxon>
        <taxon>Aphis</taxon>
    </lineage>
</organism>
<feature type="compositionally biased region" description="Polar residues" evidence="1">
    <location>
        <begin position="119"/>
        <end position="130"/>
    </location>
</feature>
<feature type="non-terminal residue" evidence="2">
    <location>
        <position position="228"/>
    </location>
</feature>